<gene>
    <name evidence="2" type="ORF">THIAE_07495</name>
</gene>
<proteinExistence type="predicted"/>
<dbReference type="InterPro" id="IPR053195">
    <property type="entry name" value="Bax-like"/>
</dbReference>
<name>W0DT48_9GAMM</name>
<evidence type="ECO:0000313" key="3">
    <source>
        <dbReference type="Proteomes" id="UP000005380"/>
    </source>
</evidence>
<organism evidence="2 3">
    <name type="scientific">Thiomicrospira aerophila AL3</name>
    <dbReference type="NCBI Taxonomy" id="717772"/>
    <lineage>
        <taxon>Bacteria</taxon>
        <taxon>Pseudomonadati</taxon>
        <taxon>Pseudomonadota</taxon>
        <taxon>Gammaproteobacteria</taxon>
        <taxon>Thiotrichales</taxon>
        <taxon>Piscirickettsiaceae</taxon>
        <taxon>Thiomicrospira</taxon>
    </lineage>
</organism>
<dbReference type="AlphaFoldDB" id="W0DT48"/>
<dbReference type="HOGENOM" id="CLU_061344_1_0_6"/>
<evidence type="ECO:0000259" key="1">
    <source>
        <dbReference type="Pfam" id="PF01832"/>
    </source>
</evidence>
<dbReference type="eggNOG" id="COG2992">
    <property type="taxonomic scope" value="Bacteria"/>
</dbReference>
<dbReference type="EMBL" id="CP007030">
    <property type="protein sequence ID" value="AHF01617.1"/>
    <property type="molecule type" value="Genomic_DNA"/>
</dbReference>
<dbReference type="InParanoid" id="W0DT48"/>
<accession>W0DT48</accession>
<feature type="domain" description="Mannosyl-glycoprotein endo-beta-N-acetylglucosamidase-like" evidence="1">
    <location>
        <begin position="124"/>
        <end position="252"/>
    </location>
</feature>
<dbReference type="GO" id="GO:0004040">
    <property type="term" value="F:amidase activity"/>
    <property type="evidence" value="ECO:0007669"/>
    <property type="project" value="InterPro"/>
</dbReference>
<dbReference type="RefSeq" id="WP_006460583.1">
    <property type="nucleotide sequence ID" value="NZ_CP007030.1"/>
</dbReference>
<keyword evidence="3" id="KW-1185">Reference proteome</keyword>
<dbReference type="InterPro" id="IPR002901">
    <property type="entry name" value="MGlyc_endo_b_GlcNAc-like_dom"/>
</dbReference>
<evidence type="ECO:0000313" key="2">
    <source>
        <dbReference type="EMBL" id="AHF01617.1"/>
    </source>
</evidence>
<sequence>MPIYPILILLLLAGLVMELYPSSRSQESIKITQSSAQTLPDFAVITDIEARKLAFVDFMLPLITTQNAELTQLRQALIDLELNQLTPKQRAYWANIGNDYQEPFERHADLVQWRQAMLIKVDVIPPSLALSQAAKESGWGMSRFAQEGNNLFGQWCFSQGCGLVPAARPAGQHHEVRVFESPQAAVAAYMHNLNSAPFYQDFRQHRAQIRQLKQQTQLGAASYLSGYELAQGLVAYSIRGDAYIADLQGIIRFNQWVSYDQIINEFAVN</sequence>
<dbReference type="OrthoDB" id="9788155at2"/>
<dbReference type="Pfam" id="PF01832">
    <property type="entry name" value="Glucosaminidase"/>
    <property type="match status" value="1"/>
</dbReference>
<dbReference type="KEGG" id="tao:THIAE_07495"/>
<dbReference type="Gene3D" id="1.10.530.10">
    <property type="match status" value="1"/>
</dbReference>
<dbReference type="PANTHER" id="PTHR40572:SF1">
    <property type="entry name" value="PROTEIN BAX"/>
    <property type="match status" value="1"/>
</dbReference>
<dbReference type="Proteomes" id="UP000005380">
    <property type="component" value="Chromosome"/>
</dbReference>
<protein>
    <submittedName>
        <fullName evidence="2">FlgJ</fullName>
    </submittedName>
</protein>
<dbReference type="PANTHER" id="PTHR40572">
    <property type="entry name" value="PROTEIN BAX"/>
    <property type="match status" value="1"/>
</dbReference>
<reference evidence="2 3" key="1">
    <citation type="submission" date="2013-12" db="EMBL/GenBank/DDBJ databases">
        <authorList>
            <consortium name="DOE Joint Genome Institute"/>
            <person name="Kappler U."/>
            <person name="Huntemann M."/>
            <person name="Han J."/>
            <person name="Chen A."/>
            <person name="Kyrpides N."/>
            <person name="Mavromatis K."/>
            <person name="Markowitz V."/>
            <person name="Palaniappan K."/>
            <person name="Ivanova N."/>
            <person name="Schaumberg A."/>
            <person name="Pati A."/>
            <person name="Liolios K."/>
            <person name="Nordberg H.P."/>
            <person name="Cantor M.N."/>
            <person name="Hua S.X."/>
            <person name="Woyke T."/>
        </authorList>
    </citation>
    <scope>NUCLEOTIDE SEQUENCE [LARGE SCALE GENOMIC DNA]</scope>
    <source>
        <strain evidence="3">AL2</strain>
    </source>
</reference>
<dbReference type="STRING" id="717772.THIAE_07495"/>